<evidence type="ECO:0000256" key="2">
    <source>
        <dbReference type="ARBA" id="ARBA00022723"/>
    </source>
</evidence>
<keyword evidence="7" id="KW-1185">Reference proteome</keyword>
<dbReference type="InterPro" id="IPR052035">
    <property type="entry name" value="ZnF_BED_domain_contain"/>
</dbReference>
<comment type="caution">
    <text evidence="6">The sequence shown here is derived from an EMBL/GenBank/DDBJ whole genome shotgun (WGS) entry which is preliminary data.</text>
</comment>
<evidence type="ECO:0000313" key="6">
    <source>
        <dbReference type="EMBL" id="POM67214.1"/>
    </source>
</evidence>
<protein>
    <recommendedName>
        <fullName evidence="8">DUF659 domain-containing protein</fullName>
    </recommendedName>
</protein>
<keyword evidence="5" id="KW-0539">Nucleus</keyword>
<dbReference type="Proteomes" id="UP000237271">
    <property type="component" value="Unassembled WGS sequence"/>
</dbReference>
<proteinExistence type="predicted"/>
<evidence type="ECO:0008006" key="8">
    <source>
        <dbReference type="Google" id="ProtNLM"/>
    </source>
</evidence>
<keyword evidence="2" id="KW-0479">Metal-binding</keyword>
<name>A0A2P4XNV1_9STRA</name>
<keyword evidence="4" id="KW-0862">Zinc</keyword>
<evidence type="ECO:0000313" key="7">
    <source>
        <dbReference type="Proteomes" id="UP000237271"/>
    </source>
</evidence>
<evidence type="ECO:0000256" key="3">
    <source>
        <dbReference type="ARBA" id="ARBA00022771"/>
    </source>
</evidence>
<organism evidence="6 7">
    <name type="scientific">Phytophthora palmivora</name>
    <dbReference type="NCBI Taxonomy" id="4796"/>
    <lineage>
        <taxon>Eukaryota</taxon>
        <taxon>Sar</taxon>
        <taxon>Stramenopiles</taxon>
        <taxon>Oomycota</taxon>
        <taxon>Peronosporomycetes</taxon>
        <taxon>Peronosporales</taxon>
        <taxon>Peronosporaceae</taxon>
        <taxon>Phytophthora</taxon>
    </lineage>
</organism>
<dbReference type="AlphaFoldDB" id="A0A2P4XNV1"/>
<dbReference type="InterPro" id="IPR012337">
    <property type="entry name" value="RNaseH-like_sf"/>
</dbReference>
<accession>A0A2P4XNV1</accession>
<dbReference type="GO" id="GO:0008270">
    <property type="term" value="F:zinc ion binding"/>
    <property type="evidence" value="ECO:0007669"/>
    <property type="project" value="UniProtKB-KW"/>
</dbReference>
<evidence type="ECO:0000256" key="1">
    <source>
        <dbReference type="ARBA" id="ARBA00004123"/>
    </source>
</evidence>
<dbReference type="GO" id="GO:0005634">
    <property type="term" value="C:nucleus"/>
    <property type="evidence" value="ECO:0007669"/>
    <property type="project" value="UniProtKB-SubCell"/>
</dbReference>
<dbReference type="PANTHER" id="PTHR46481:SF10">
    <property type="entry name" value="ZINC FINGER BED DOMAIN-CONTAINING PROTEIN 39"/>
    <property type="match status" value="1"/>
</dbReference>
<dbReference type="EMBL" id="NCKW01009460">
    <property type="protein sequence ID" value="POM67214.1"/>
    <property type="molecule type" value="Genomic_DNA"/>
</dbReference>
<comment type="subcellular location">
    <subcellularLocation>
        <location evidence="1">Nucleus</location>
    </subcellularLocation>
</comment>
<evidence type="ECO:0000256" key="5">
    <source>
        <dbReference type="ARBA" id="ARBA00023242"/>
    </source>
</evidence>
<dbReference type="SUPFAM" id="SSF53098">
    <property type="entry name" value="Ribonuclease H-like"/>
    <property type="match status" value="1"/>
</dbReference>
<gene>
    <name evidence="6" type="ORF">PHPALM_16826</name>
</gene>
<dbReference type="OrthoDB" id="119655at2759"/>
<dbReference type="PANTHER" id="PTHR46481">
    <property type="entry name" value="ZINC FINGER BED DOMAIN-CONTAINING PROTEIN 4"/>
    <property type="match status" value="1"/>
</dbReference>
<evidence type="ECO:0000256" key="4">
    <source>
        <dbReference type="ARBA" id="ARBA00022833"/>
    </source>
</evidence>
<sequence>MGRNQGYERQQFVGTGLNRLTKERWPISACMQALPCSLWRQTRNDNPSALKIIMGRSSNYPSHLKRCQYYQEAVRRGDVKPPQVQQTLLRGFVQSTRSEHSVEDVSSTSSVKRQRYMREYFDNVFTDEELKDFHRLLIQFQADNYLPDRFIEKKSTRRLFIFLNKTCVSALPKRKDMGRILDKFSTVEEEGQLQALSNRLAYSGGRLNFLSDVWQNIAKGVCLLIFGTIVTYGLFATGSRHDGIAIAQQMENVIKEIEAKGWRIGAVVTDNAGQCGRARRILALRHTRIAYVRCFAHDINNLVKAVLNSAFRKVTKTASRATVTLNTSSSKWLVRAQAIIIATYGMSLSFINLCETRWNSMQGCFASLLRVRNALLQFAIKYDNDGEFPDALRVFSDPNFWRELVAAEGLSDHFPTCGGIISRYLSWILGDFDNLELTALVDKRLYQCEQPLMLLAQFLHPLHVHVAVAINKEASKLRSLERLCGYGSTITVDTLKARKLKD</sequence>
<reference evidence="6 7" key="1">
    <citation type="journal article" date="2017" name="Genome Biol. Evol.">
        <title>Phytophthora megakarya and P. palmivora, closely related causal agents of cacao black pod rot, underwent increases in genome sizes and gene numbers by different mechanisms.</title>
        <authorList>
            <person name="Ali S.S."/>
            <person name="Shao J."/>
            <person name="Lary D.J."/>
            <person name="Kronmiller B."/>
            <person name="Shen D."/>
            <person name="Strem M.D."/>
            <person name="Amoako-Attah I."/>
            <person name="Akrofi A.Y."/>
            <person name="Begoude B.A."/>
            <person name="Ten Hoopen G.M."/>
            <person name="Coulibaly K."/>
            <person name="Kebe B.I."/>
            <person name="Melnick R.L."/>
            <person name="Guiltinan M.J."/>
            <person name="Tyler B.M."/>
            <person name="Meinhardt L.W."/>
            <person name="Bailey B.A."/>
        </authorList>
    </citation>
    <scope>NUCLEOTIDE SEQUENCE [LARGE SCALE GENOMIC DNA]</scope>
    <source>
        <strain evidence="7">sbr112.9</strain>
    </source>
</reference>
<keyword evidence="3" id="KW-0863">Zinc-finger</keyword>